<keyword evidence="6" id="KW-1185">Reference proteome</keyword>
<name>A0AAV6GYK2_9TELE</name>
<dbReference type="InterPro" id="IPR001314">
    <property type="entry name" value="Peptidase_S1A"/>
</dbReference>
<dbReference type="InterPro" id="IPR009003">
    <property type="entry name" value="Peptidase_S1_PA"/>
</dbReference>
<accession>A0AAV6GYK2</accession>
<keyword evidence="3" id="KW-0732">Signal</keyword>
<evidence type="ECO:0000313" key="6">
    <source>
        <dbReference type="Proteomes" id="UP000823561"/>
    </source>
</evidence>
<feature type="signal peptide" evidence="3">
    <location>
        <begin position="1"/>
        <end position="24"/>
    </location>
</feature>
<dbReference type="PANTHER" id="PTHR24271:SF50">
    <property type="match status" value="1"/>
</dbReference>
<dbReference type="InterPro" id="IPR043504">
    <property type="entry name" value="Peptidase_S1_PA_chymotrypsin"/>
</dbReference>
<dbReference type="SMART" id="SM00020">
    <property type="entry name" value="Tryp_SPc"/>
    <property type="match status" value="1"/>
</dbReference>
<comment type="caution">
    <text evidence="5">The sequence shown here is derived from an EMBL/GenBank/DDBJ whole genome shotgun (WGS) entry which is preliminary data.</text>
</comment>
<dbReference type="PROSITE" id="PS00135">
    <property type="entry name" value="TRYPSIN_SER"/>
    <property type="match status" value="1"/>
</dbReference>
<protein>
    <recommendedName>
        <fullName evidence="4">Peptidase S1 domain-containing protein</fullName>
    </recommendedName>
</protein>
<dbReference type="AlphaFoldDB" id="A0AAV6GYK2"/>
<feature type="compositionally biased region" description="Gly residues" evidence="2">
    <location>
        <begin position="34"/>
        <end position="61"/>
    </location>
</feature>
<dbReference type="GO" id="GO:0004252">
    <property type="term" value="F:serine-type endopeptidase activity"/>
    <property type="evidence" value="ECO:0007669"/>
    <property type="project" value="InterPro"/>
</dbReference>
<feature type="chain" id="PRO_5043742129" description="Peptidase S1 domain-containing protein" evidence="3">
    <location>
        <begin position="25"/>
        <end position="293"/>
    </location>
</feature>
<dbReference type="PROSITE" id="PS50240">
    <property type="entry name" value="TRYPSIN_DOM"/>
    <property type="match status" value="1"/>
</dbReference>
<evidence type="ECO:0000256" key="3">
    <source>
        <dbReference type="SAM" id="SignalP"/>
    </source>
</evidence>
<proteinExistence type="predicted"/>
<organism evidence="5 6">
    <name type="scientific">Alosa alosa</name>
    <name type="common">allis shad</name>
    <dbReference type="NCBI Taxonomy" id="278164"/>
    <lineage>
        <taxon>Eukaryota</taxon>
        <taxon>Metazoa</taxon>
        <taxon>Chordata</taxon>
        <taxon>Craniata</taxon>
        <taxon>Vertebrata</taxon>
        <taxon>Euteleostomi</taxon>
        <taxon>Actinopterygii</taxon>
        <taxon>Neopterygii</taxon>
        <taxon>Teleostei</taxon>
        <taxon>Clupei</taxon>
        <taxon>Clupeiformes</taxon>
        <taxon>Clupeoidei</taxon>
        <taxon>Clupeidae</taxon>
        <taxon>Alosa</taxon>
    </lineage>
</organism>
<dbReference type="InterPro" id="IPR001254">
    <property type="entry name" value="Trypsin_dom"/>
</dbReference>
<evidence type="ECO:0000256" key="2">
    <source>
        <dbReference type="SAM" id="MobiDB-lite"/>
    </source>
</evidence>
<dbReference type="SUPFAM" id="SSF50494">
    <property type="entry name" value="Trypsin-like serine proteases"/>
    <property type="match status" value="1"/>
</dbReference>
<evidence type="ECO:0000313" key="5">
    <source>
        <dbReference type="EMBL" id="KAG5280198.1"/>
    </source>
</evidence>
<evidence type="ECO:0000259" key="4">
    <source>
        <dbReference type="PROSITE" id="PS50240"/>
    </source>
</evidence>
<sequence>MASLKTCVFLVLVLAGWQLGVVLGEEENEEQGGDEGQGGDGGGGGEESQGGGGWGDGGQAKPGGARTECTTKKSSHQVLLMTQLPKSKTPSQIRCSGSLVDRYWVLTAANCDHPDLVAVLGKDLKLEKRVVYKIKGKYTYDQPGSHNIMLLQLDNPLLERLKKYPLISMPAKGACTNPAPDNNIHLIGWKEATNVQRQGGALNKDRLPFAMCGDLKVTKCGASPELLCTEGDDSNACSGDSGGALIYDGLLYGVVSAKEKKTSCSIKYSSICFYQKWINKIMEKNSKWYKNIF</sequence>
<reference evidence="5" key="1">
    <citation type="submission" date="2020-10" db="EMBL/GenBank/DDBJ databases">
        <title>Chromosome-scale genome assembly of the Allis shad, Alosa alosa.</title>
        <authorList>
            <person name="Margot Z."/>
            <person name="Christophe K."/>
            <person name="Cabau C."/>
            <person name="Louis A."/>
            <person name="Berthelot C."/>
            <person name="Parey E."/>
            <person name="Roest Crollius H."/>
            <person name="Montfort J."/>
            <person name="Robinson-Rechavi M."/>
            <person name="Bucao C."/>
            <person name="Bouchez O."/>
            <person name="Gislard M."/>
            <person name="Lluch J."/>
            <person name="Milhes M."/>
            <person name="Lampietro C."/>
            <person name="Lopez Roques C."/>
            <person name="Donnadieu C."/>
            <person name="Braasch I."/>
            <person name="Desvignes T."/>
            <person name="Postlethwait J."/>
            <person name="Bobe J."/>
            <person name="Guiguen Y."/>
        </authorList>
    </citation>
    <scope>NUCLEOTIDE SEQUENCE</scope>
    <source>
        <strain evidence="5">M-15738</strain>
        <tissue evidence="5">Blood</tissue>
    </source>
</reference>
<dbReference type="PANTHER" id="PTHR24271">
    <property type="entry name" value="KALLIKREIN-RELATED"/>
    <property type="match status" value="1"/>
</dbReference>
<keyword evidence="1" id="KW-1015">Disulfide bond</keyword>
<dbReference type="GO" id="GO:0006508">
    <property type="term" value="P:proteolysis"/>
    <property type="evidence" value="ECO:0007669"/>
    <property type="project" value="InterPro"/>
</dbReference>
<dbReference type="Pfam" id="PF00089">
    <property type="entry name" value="Trypsin"/>
    <property type="match status" value="1"/>
</dbReference>
<dbReference type="InterPro" id="IPR033116">
    <property type="entry name" value="TRYPSIN_SER"/>
</dbReference>
<dbReference type="EMBL" id="JADWDJ010000006">
    <property type="protein sequence ID" value="KAG5280198.1"/>
    <property type="molecule type" value="Genomic_DNA"/>
</dbReference>
<dbReference type="Gene3D" id="2.40.10.10">
    <property type="entry name" value="Trypsin-like serine proteases"/>
    <property type="match status" value="2"/>
</dbReference>
<dbReference type="Proteomes" id="UP000823561">
    <property type="component" value="Chromosome 6"/>
</dbReference>
<feature type="domain" description="Peptidase S1" evidence="4">
    <location>
        <begin position="61"/>
        <end position="283"/>
    </location>
</feature>
<feature type="region of interest" description="Disordered" evidence="2">
    <location>
        <begin position="26"/>
        <end position="74"/>
    </location>
</feature>
<evidence type="ECO:0000256" key="1">
    <source>
        <dbReference type="ARBA" id="ARBA00023157"/>
    </source>
</evidence>
<gene>
    <name evidence="5" type="ORF">AALO_G00086120</name>
</gene>
<dbReference type="PRINTS" id="PR00722">
    <property type="entry name" value="CHYMOTRYPSIN"/>
</dbReference>